<evidence type="ECO:0000256" key="1">
    <source>
        <dbReference type="SAM" id="MobiDB-lite"/>
    </source>
</evidence>
<gene>
    <name evidence="4" type="ORF">CANCADRAFT_2450</name>
</gene>
<dbReference type="PANTHER" id="PTHR47585:SF1">
    <property type="entry name" value="DUF1446 DOMAIN-CONTAINING PROTEIN"/>
    <property type="match status" value="1"/>
</dbReference>
<feature type="domain" description="Acyclic terpene utilisation N-terminal" evidence="2">
    <location>
        <begin position="12"/>
        <end position="462"/>
    </location>
</feature>
<name>A0A1E4TG20_9ASCO</name>
<accession>A0A1E4TG20</accession>
<keyword evidence="5" id="KW-1185">Reference proteome</keyword>
<sequence length="637" mass="69928">MAPSKDSPRRPIRIANCSGATPDPGSKMLEQAVSGPVDAIVGDYLAEFNIALNATGYHEGKHPGWEPTCEEGLMLTIDEAAKRGIKIVVNGGELNPKGLAQKVAEEAATRGLDLQVSYVEGDDLFESCQDRIKSGGVAHLDSSNNHVKLAKDTDLFLKDSSASLLTANAYLGGRGICAALNAGADIVICGRVADASPVIGLGLWWHNWQTDQYDELAGALIAGHLIECSGYSTGGNFSDFERYPMERLIDIGYPIAELAYDGTSVITKHESLNGIVNVDNLRTQFLYELQGNVYLNSDVKADITNIVLKGVGPNRVSVTGVKGLPPPPTTKLAIFYDGGYELESWVYATGRNSDVKFDLMEKQVRLAFKQLGVADKIDVVEFQRYGRVDHSIHNQMANTAGLRIIVHTRDEASLKNIARSFIIYGMQPFHGAHHGNLGRAGSPRKFPAYYPGVIEQSQLKECAVLLSAQGEEIKRVPVQPVAKTESLQPRDNFSITQNPVDLSTFGPTVNVPLSKVVLGRSGDKGGNINMGMFVHTPEEWDWLRTVMTTERMIELIGEDWRPEFYVERVEFPNIYAVHFVIYGILDRGVSSSTILDAFGKGFADYILDREVDIPKKFVDYYAGRTYDVEKPPVNPKI</sequence>
<dbReference type="Pfam" id="PF23544">
    <property type="entry name" value="AtuA_ferredoxin"/>
    <property type="match status" value="1"/>
</dbReference>
<dbReference type="Proteomes" id="UP000095023">
    <property type="component" value="Unassembled WGS sequence"/>
</dbReference>
<proteinExistence type="predicted"/>
<dbReference type="PANTHER" id="PTHR47585">
    <property type="match status" value="1"/>
</dbReference>
<dbReference type="EMBL" id="KV453842">
    <property type="protein sequence ID" value="ODV90721.1"/>
    <property type="molecule type" value="Genomic_DNA"/>
</dbReference>
<evidence type="ECO:0000313" key="4">
    <source>
        <dbReference type="EMBL" id="ODV90721.1"/>
    </source>
</evidence>
<reference evidence="5" key="1">
    <citation type="submission" date="2016-02" db="EMBL/GenBank/DDBJ databases">
        <title>Comparative genomics of biotechnologically important yeasts.</title>
        <authorList>
            <consortium name="DOE Joint Genome Institute"/>
            <person name="Riley R."/>
            <person name="Haridas S."/>
            <person name="Wolfe K.H."/>
            <person name="Lopes M.R."/>
            <person name="Hittinger C.T."/>
            <person name="Goker M."/>
            <person name="Salamov A."/>
            <person name="Wisecaver J."/>
            <person name="Long T.M."/>
            <person name="Aerts A.L."/>
            <person name="Barry K."/>
            <person name="Choi C."/>
            <person name="Clum A."/>
            <person name="Coughlan A.Y."/>
            <person name="Deshpande S."/>
            <person name="Douglass A.P."/>
            <person name="Hanson S.J."/>
            <person name="Klenk H.-P."/>
            <person name="Labutti K."/>
            <person name="Lapidus A."/>
            <person name="Lindquist E."/>
            <person name="Lipzen A."/>
            <person name="Meier-Kolthoff J.P."/>
            <person name="Ohm R.A."/>
            <person name="Otillar R.P."/>
            <person name="Pangilinan J."/>
            <person name="Peng Y."/>
            <person name="Rokas A."/>
            <person name="Rosa C.A."/>
            <person name="Scheuner C."/>
            <person name="Sibirny A.A."/>
            <person name="Slot J.C."/>
            <person name="Stielow J.B."/>
            <person name="Sun H."/>
            <person name="Kurtzman C.P."/>
            <person name="Blackwell M."/>
            <person name="Jeffries T.W."/>
            <person name="Grigoriev I.V."/>
        </authorList>
    </citation>
    <scope>NUCLEOTIDE SEQUENCE [LARGE SCALE GENOMIC DNA]</scope>
    <source>
        <strain evidence="5">NRRL Y-17796</strain>
    </source>
</reference>
<dbReference type="InterPro" id="IPR056362">
    <property type="entry name" value="AtuA-like_ferredoxin_dom"/>
</dbReference>
<dbReference type="InterPro" id="IPR010839">
    <property type="entry name" value="AtuA_N"/>
</dbReference>
<evidence type="ECO:0000259" key="2">
    <source>
        <dbReference type="Pfam" id="PF07287"/>
    </source>
</evidence>
<protein>
    <recommendedName>
        <fullName evidence="6">DUF1446-domain-containing protein</fullName>
    </recommendedName>
</protein>
<dbReference type="OrthoDB" id="10265871at2759"/>
<feature type="domain" description="AtuA-like ferredoxin-fold" evidence="3">
    <location>
        <begin position="511"/>
        <end position="611"/>
    </location>
</feature>
<evidence type="ECO:0000313" key="5">
    <source>
        <dbReference type="Proteomes" id="UP000095023"/>
    </source>
</evidence>
<dbReference type="Pfam" id="PF07287">
    <property type="entry name" value="AtuA"/>
    <property type="match status" value="1"/>
</dbReference>
<dbReference type="AlphaFoldDB" id="A0A1E4TG20"/>
<evidence type="ECO:0000259" key="3">
    <source>
        <dbReference type="Pfam" id="PF23544"/>
    </source>
</evidence>
<evidence type="ECO:0008006" key="6">
    <source>
        <dbReference type="Google" id="ProtNLM"/>
    </source>
</evidence>
<organism evidence="4 5">
    <name type="scientific">Tortispora caseinolytica NRRL Y-17796</name>
    <dbReference type="NCBI Taxonomy" id="767744"/>
    <lineage>
        <taxon>Eukaryota</taxon>
        <taxon>Fungi</taxon>
        <taxon>Dikarya</taxon>
        <taxon>Ascomycota</taxon>
        <taxon>Saccharomycotina</taxon>
        <taxon>Trigonopsidomycetes</taxon>
        <taxon>Trigonopsidales</taxon>
        <taxon>Trigonopsidaceae</taxon>
        <taxon>Tortispora</taxon>
    </lineage>
</organism>
<feature type="region of interest" description="Disordered" evidence="1">
    <location>
        <begin position="1"/>
        <end position="25"/>
    </location>
</feature>